<name>A0A220SWV0_9EURY</name>
<keyword evidence="1 5" id="KW-0489">Methyltransferase</keyword>
<evidence type="ECO:0000256" key="2">
    <source>
        <dbReference type="ARBA" id="ARBA00022679"/>
    </source>
</evidence>
<dbReference type="EMBL" id="KX906370">
    <property type="protein sequence ID" value="ASK38202.1"/>
    <property type="molecule type" value="Genomic_DNA"/>
</dbReference>
<dbReference type="InterPro" id="IPR029063">
    <property type="entry name" value="SAM-dependent_MTases_sf"/>
</dbReference>
<dbReference type="InterPro" id="IPR017850">
    <property type="entry name" value="Alkaline_phosphatase_core_sf"/>
</dbReference>
<organism evidence="5">
    <name type="scientific">Halorubrum lacusprofundi</name>
    <dbReference type="NCBI Taxonomy" id="2247"/>
    <lineage>
        <taxon>Archaea</taxon>
        <taxon>Methanobacteriati</taxon>
        <taxon>Methanobacteriota</taxon>
        <taxon>Stenosarchaea group</taxon>
        <taxon>Halobacteria</taxon>
        <taxon>Halobacteriales</taxon>
        <taxon>Haloferacaceae</taxon>
        <taxon>Halorubrum</taxon>
    </lineage>
</organism>
<proteinExistence type="predicted"/>
<protein>
    <submittedName>
        <fullName evidence="5">Modification methylase AplI</fullName>
    </submittedName>
</protein>
<dbReference type="PANTHER" id="PTHR43751">
    <property type="entry name" value="SULFATASE"/>
    <property type="match status" value="1"/>
</dbReference>
<evidence type="ECO:0000259" key="4">
    <source>
        <dbReference type="Pfam" id="PF00884"/>
    </source>
</evidence>
<dbReference type="Gene3D" id="3.40.50.150">
    <property type="entry name" value="Vaccinia Virus protein VP39"/>
    <property type="match status" value="1"/>
</dbReference>
<evidence type="ECO:0000256" key="1">
    <source>
        <dbReference type="ARBA" id="ARBA00022603"/>
    </source>
</evidence>
<dbReference type="PANTHER" id="PTHR43751:SF3">
    <property type="entry name" value="SULFATASE N-TERMINAL DOMAIN-CONTAINING PROTEIN"/>
    <property type="match status" value="1"/>
</dbReference>
<dbReference type="AlphaFoldDB" id="A0A220SWV0"/>
<dbReference type="SUPFAM" id="SSF53335">
    <property type="entry name" value="S-adenosyl-L-methionine-dependent methyltransferases"/>
    <property type="match status" value="1"/>
</dbReference>
<feature type="domain" description="Sulfatase N-terminal" evidence="4">
    <location>
        <begin position="13"/>
        <end position="292"/>
    </location>
</feature>
<dbReference type="Gene3D" id="3.90.120.10">
    <property type="entry name" value="DNA Methylase, subunit A, domain 2"/>
    <property type="match status" value="1"/>
</dbReference>
<dbReference type="SUPFAM" id="SSF53649">
    <property type="entry name" value="Alkaline phosphatase-like"/>
    <property type="match status" value="1"/>
</dbReference>
<accession>A0A220SWV0</accession>
<keyword evidence="2" id="KW-0808">Transferase</keyword>
<sequence length="725" mass="78852">MVRVVVNEGMTRDTVLITIDCLRSDHLSCYGYNRQTSPNVDSLSSEGLQYERSYSNGPGTRFAFRSLLGGVHPLRLNGAGLPESEGKTLAEAFSEAGYQTAGFANNPFLTTYFGYDRGFDVFRDVDYWESSQDGKSKSLGRVNRLASNVSERLSDGRVYRILKRLYGSFVRRVESTGTKIGTTDRNVVEEAMDWWRTADDSSPRFLWVHFMGVHHPYSYHPNHRNALQIDTEVPHVRNPTDIVEPGEQPAQSIIDAYDSNIRATDELVGELLDTVEGANVALTGDHGEEFGLHGDFHEASTYGDILARRKRRGFPSTAGNPVVRFGFKTGSPGVDGAGFDPRPGASCGAVTGAPIRKRVIAVDFQPTALTQSVEPRGSVSARFTPCRPKAINRASRAPQTWVECGPHPALVRNGMWRNPIETHVCGRLSGFGGGSGRATGGGCVTERTRFTPAVNGGILSLIKDSALVDVLADAGDGYTVATVRLDAADYNVPQARERVFLVAVREDCPTPDQWEAPVVTAPAPTRTLTGTSLPEYDTAGDALDELPAPIASAPPADDPVHETIEAVQPGAGEWGRHRVDPHTVAGHREVGGTIVSVPPNHVAPDHAEETRAKYAEWALGYCGSRTTDRRLHPDQPAPTMTVSDGVQPIHYQGRSPSTPGEPVDDVRRLTVREVARLQTFPDMVTFAGTRVEQYRQAANAVPPNLVAHLTGHLREAVLERDPLTV</sequence>
<dbReference type="Gene3D" id="3.40.720.10">
    <property type="entry name" value="Alkaline Phosphatase, subunit A"/>
    <property type="match status" value="1"/>
</dbReference>
<dbReference type="Pfam" id="PF00884">
    <property type="entry name" value="Sulfatase"/>
    <property type="match status" value="1"/>
</dbReference>
<geneLocation type="plasmid" evidence="5">
    <name>pR1SE2</name>
</geneLocation>
<evidence type="ECO:0000313" key="5">
    <source>
        <dbReference type="EMBL" id="ASK38202.1"/>
    </source>
</evidence>
<dbReference type="GO" id="GO:0008168">
    <property type="term" value="F:methyltransferase activity"/>
    <property type="evidence" value="ECO:0007669"/>
    <property type="project" value="UniProtKB-KW"/>
</dbReference>
<dbReference type="Pfam" id="PF00145">
    <property type="entry name" value="DNA_methylase"/>
    <property type="match status" value="1"/>
</dbReference>
<dbReference type="GO" id="GO:0032259">
    <property type="term" value="P:methylation"/>
    <property type="evidence" value="ECO:0007669"/>
    <property type="project" value="UniProtKB-KW"/>
</dbReference>
<dbReference type="CDD" id="cd16148">
    <property type="entry name" value="sulfatase_like"/>
    <property type="match status" value="1"/>
</dbReference>
<dbReference type="InterPro" id="IPR052701">
    <property type="entry name" value="GAG_Ulvan_Degrading_Sulfatases"/>
</dbReference>
<feature type="region of interest" description="Disordered" evidence="3">
    <location>
        <begin position="628"/>
        <end position="664"/>
    </location>
</feature>
<reference evidence="5" key="1">
    <citation type="submission" date="2016-09" db="EMBL/GenBank/DDBJ databases">
        <title>A plasmid goes viral.</title>
        <authorList>
            <person name="Erdmann S."/>
            <person name="Tschitschko B."/>
            <person name="Cavicchioli R."/>
        </authorList>
    </citation>
    <scope>NUCLEOTIDE SEQUENCE</scope>
    <source>
        <strain evidence="5">HLS1</strain>
        <plasmid evidence="5">pR1SE2</plasmid>
    </source>
</reference>
<keyword evidence="5" id="KW-0614">Plasmid</keyword>
<dbReference type="InterPro" id="IPR001525">
    <property type="entry name" value="C5_MeTfrase"/>
</dbReference>
<dbReference type="InterPro" id="IPR000917">
    <property type="entry name" value="Sulfatase_N"/>
</dbReference>
<evidence type="ECO:0000256" key="3">
    <source>
        <dbReference type="SAM" id="MobiDB-lite"/>
    </source>
</evidence>